<dbReference type="NCBIfam" id="TIGR00478">
    <property type="entry name" value="tly"/>
    <property type="match status" value="1"/>
</dbReference>
<dbReference type="SUPFAM" id="SSF53335">
    <property type="entry name" value="S-adenosyl-L-methionine-dependent methyltransferases"/>
    <property type="match status" value="1"/>
</dbReference>
<dbReference type="Gene3D" id="3.40.50.150">
    <property type="entry name" value="Vaccinia Virus protein VP39"/>
    <property type="match status" value="1"/>
</dbReference>
<dbReference type="InterPro" id="IPR047048">
    <property type="entry name" value="TlyA"/>
</dbReference>
<dbReference type="Pfam" id="PF01728">
    <property type="entry name" value="FtsJ"/>
    <property type="match status" value="1"/>
</dbReference>
<organism evidence="5 6">
    <name type="scientific">Desulfoscipio geothermicus DSM 3669</name>
    <dbReference type="NCBI Taxonomy" id="1121426"/>
    <lineage>
        <taxon>Bacteria</taxon>
        <taxon>Bacillati</taxon>
        <taxon>Bacillota</taxon>
        <taxon>Clostridia</taxon>
        <taxon>Eubacteriales</taxon>
        <taxon>Desulfallaceae</taxon>
        <taxon>Desulfoscipio</taxon>
    </lineage>
</organism>
<dbReference type="STRING" id="39060.SAMN05660706_10830"/>
<keyword evidence="5" id="KW-0808">Transferase</keyword>
<evidence type="ECO:0000313" key="6">
    <source>
        <dbReference type="Proteomes" id="UP000199584"/>
    </source>
</evidence>
<dbReference type="SMART" id="SM00363">
    <property type="entry name" value="S4"/>
    <property type="match status" value="1"/>
</dbReference>
<dbReference type="InterPro" id="IPR002942">
    <property type="entry name" value="S4_RNA-bd"/>
</dbReference>
<dbReference type="EMBL" id="FOYM01000008">
    <property type="protein sequence ID" value="SFR02588.1"/>
    <property type="molecule type" value="Genomic_DNA"/>
</dbReference>
<dbReference type="GO" id="GO:0032259">
    <property type="term" value="P:methylation"/>
    <property type="evidence" value="ECO:0007669"/>
    <property type="project" value="UniProtKB-KW"/>
</dbReference>
<evidence type="ECO:0000259" key="4">
    <source>
        <dbReference type="SMART" id="SM00363"/>
    </source>
</evidence>
<accession>A0A1I6DB03</accession>
<proteinExistence type="inferred from homology"/>
<dbReference type="PIRSF" id="PIRSF005578">
    <property type="entry name" value="TlyA"/>
    <property type="match status" value="1"/>
</dbReference>
<sequence>MAAEKRRIDLLLVEKGYFTSREKARAAIMAGDVLVNGTKVNKPGHNVDIADTEITIREKMPYVSRGGFKLARALQVFSINLRGKVVLDIGASTGGFTDCALQNGAAAVYAVDVGYGQMAWSLRNDPRVKVLERTNVRYMEKDVFTSGIPDFVTIDVSFISLTLVLPRVSYLLDEFEGVALVKPQFEAGREHVGKKGVVKDAGVHRSVLQKVSTAAIDNGIAVLGLDYSPVKGPEGNIEYLLYFQKPAGSVQGLPELVDQVVREAHRNLG</sequence>
<dbReference type="CDD" id="cd00165">
    <property type="entry name" value="S4"/>
    <property type="match status" value="1"/>
</dbReference>
<dbReference type="GO" id="GO:0008168">
    <property type="term" value="F:methyltransferase activity"/>
    <property type="evidence" value="ECO:0007669"/>
    <property type="project" value="UniProtKB-KW"/>
</dbReference>
<keyword evidence="5" id="KW-0489">Methyltransferase</keyword>
<dbReference type="SUPFAM" id="SSF55174">
    <property type="entry name" value="Alpha-L RNA-binding motif"/>
    <property type="match status" value="1"/>
</dbReference>
<dbReference type="AlphaFoldDB" id="A0A1I6DB03"/>
<dbReference type="OrthoDB" id="9784736at2"/>
<dbReference type="PANTHER" id="PTHR32319">
    <property type="entry name" value="BACTERIAL HEMOLYSIN-LIKE PROTEIN"/>
    <property type="match status" value="1"/>
</dbReference>
<dbReference type="InterPro" id="IPR002877">
    <property type="entry name" value="RNA_MeTrfase_FtsJ_dom"/>
</dbReference>
<evidence type="ECO:0000313" key="5">
    <source>
        <dbReference type="EMBL" id="SFR02588.1"/>
    </source>
</evidence>
<evidence type="ECO:0000256" key="2">
    <source>
        <dbReference type="ARBA" id="ARBA00029460"/>
    </source>
</evidence>
<dbReference type="Gene3D" id="3.10.290.10">
    <property type="entry name" value="RNA-binding S4 domain"/>
    <property type="match status" value="1"/>
</dbReference>
<dbReference type="PANTHER" id="PTHR32319:SF0">
    <property type="entry name" value="BACTERIAL HEMOLYSIN-LIKE PROTEIN"/>
    <property type="match status" value="1"/>
</dbReference>
<keyword evidence="1 3" id="KW-0694">RNA-binding</keyword>
<dbReference type="InterPro" id="IPR004538">
    <property type="entry name" value="Hemolysin_A/TlyA"/>
</dbReference>
<dbReference type="Pfam" id="PF01479">
    <property type="entry name" value="S4"/>
    <property type="match status" value="1"/>
</dbReference>
<name>A0A1I6DB03_9FIRM</name>
<gene>
    <name evidence="5" type="ORF">SAMN05660706_10830</name>
</gene>
<dbReference type="InterPro" id="IPR036986">
    <property type="entry name" value="S4_RNA-bd_sf"/>
</dbReference>
<feature type="domain" description="RNA-binding S4" evidence="4">
    <location>
        <begin position="6"/>
        <end position="71"/>
    </location>
</feature>
<reference evidence="6" key="1">
    <citation type="submission" date="2016-10" db="EMBL/GenBank/DDBJ databases">
        <authorList>
            <person name="Varghese N."/>
            <person name="Submissions S."/>
        </authorList>
    </citation>
    <scope>NUCLEOTIDE SEQUENCE [LARGE SCALE GENOMIC DNA]</scope>
    <source>
        <strain evidence="6">DSM 3669</strain>
    </source>
</reference>
<evidence type="ECO:0000256" key="3">
    <source>
        <dbReference type="PROSITE-ProRule" id="PRU00182"/>
    </source>
</evidence>
<evidence type="ECO:0000256" key="1">
    <source>
        <dbReference type="ARBA" id="ARBA00022884"/>
    </source>
</evidence>
<dbReference type="PROSITE" id="PS50889">
    <property type="entry name" value="S4"/>
    <property type="match status" value="1"/>
</dbReference>
<comment type="similarity">
    <text evidence="2">Belongs to the TlyA family.</text>
</comment>
<dbReference type="Proteomes" id="UP000199584">
    <property type="component" value="Unassembled WGS sequence"/>
</dbReference>
<dbReference type="GO" id="GO:0003723">
    <property type="term" value="F:RNA binding"/>
    <property type="evidence" value="ECO:0007669"/>
    <property type="project" value="UniProtKB-KW"/>
</dbReference>
<protein>
    <submittedName>
        <fullName evidence="5">23S rRNA (Cytidine1920-2'-O)/16S rRNA (Cytidine1409-2'-O)-methyltransferase</fullName>
    </submittedName>
</protein>
<keyword evidence="6" id="KW-1185">Reference proteome</keyword>
<dbReference type="InterPro" id="IPR029063">
    <property type="entry name" value="SAM-dependent_MTases_sf"/>
</dbReference>